<keyword evidence="2" id="KW-1185">Reference proteome</keyword>
<proteinExistence type="predicted"/>
<comment type="caution">
    <text evidence="1">The sequence shown here is derived from an EMBL/GenBank/DDBJ whole genome shotgun (WGS) entry which is preliminary data.</text>
</comment>
<protein>
    <submittedName>
        <fullName evidence="1">Uncharacterized protein</fullName>
    </submittedName>
</protein>
<reference evidence="1" key="1">
    <citation type="journal article" date="2020" name="Stud. Mycol.">
        <title>101 Dothideomycetes genomes: a test case for predicting lifestyles and emergence of pathogens.</title>
        <authorList>
            <person name="Haridas S."/>
            <person name="Albert R."/>
            <person name="Binder M."/>
            <person name="Bloem J."/>
            <person name="Labutti K."/>
            <person name="Salamov A."/>
            <person name="Andreopoulos B."/>
            <person name="Baker S."/>
            <person name="Barry K."/>
            <person name="Bills G."/>
            <person name="Bluhm B."/>
            <person name="Cannon C."/>
            <person name="Castanera R."/>
            <person name="Culley D."/>
            <person name="Daum C."/>
            <person name="Ezra D."/>
            <person name="Gonzalez J."/>
            <person name="Henrissat B."/>
            <person name="Kuo A."/>
            <person name="Liang C."/>
            <person name="Lipzen A."/>
            <person name="Lutzoni F."/>
            <person name="Magnuson J."/>
            <person name="Mondo S."/>
            <person name="Nolan M."/>
            <person name="Ohm R."/>
            <person name="Pangilinan J."/>
            <person name="Park H.-J."/>
            <person name="Ramirez L."/>
            <person name="Alfaro M."/>
            <person name="Sun H."/>
            <person name="Tritt A."/>
            <person name="Yoshinaga Y."/>
            <person name="Zwiers L.-H."/>
            <person name="Turgeon B."/>
            <person name="Goodwin S."/>
            <person name="Spatafora J."/>
            <person name="Crous P."/>
            <person name="Grigoriev I."/>
        </authorList>
    </citation>
    <scope>NUCLEOTIDE SEQUENCE</scope>
    <source>
        <strain evidence="1">ATCC 200398</strain>
    </source>
</reference>
<gene>
    <name evidence="1" type="ORF">BDR25DRAFT_341325</name>
</gene>
<accession>A0ACB6R3T5</accession>
<organism evidence="1 2">
    <name type="scientific">Lindgomyces ingoldianus</name>
    <dbReference type="NCBI Taxonomy" id="673940"/>
    <lineage>
        <taxon>Eukaryota</taxon>
        <taxon>Fungi</taxon>
        <taxon>Dikarya</taxon>
        <taxon>Ascomycota</taxon>
        <taxon>Pezizomycotina</taxon>
        <taxon>Dothideomycetes</taxon>
        <taxon>Pleosporomycetidae</taxon>
        <taxon>Pleosporales</taxon>
        <taxon>Lindgomycetaceae</taxon>
        <taxon>Lindgomyces</taxon>
    </lineage>
</organism>
<dbReference type="EMBL" id="MU003500">
    <property type="protein sequence ID" value="KAF2473172.1"/>
    <property type="molecule type" value="Genomic_DNA"/>
</dbReference>
<sequence>MHEGLPENKDRSARNHSSANMSGEVVDYANEKEWRRTLKQNPRLKMHEIIEALGLRTNKNQGKRGKTNFDNPEVRALVSDIDRVVGIIPDDPEDLITFISSPNSLSDELDQLLSKHGSKIWGRSGSRPHLLRAGTPRVNAELYPRDLFFEDEDDRRTIRVLLHWWIGQKASNVIFARERYARKRRERNEDSVGNLSNDTVGELLNNSEISTGVATTSTPSPHLALGSEVQTPIQVLQDQGRSTSCSPSLASDSPPISRHSPNPNEHGPPIGYNSLTLRERNNAPTHVNTLSQMDSRQAASDLAAFASNLFLDDREVQNVHEHGLAVNAIPQTESHNDHARFGGNPALRSLDTETLQALRTYVYPSEAGQQMDEDLLLLRLEKAWRDIARTNYNRLLHSPILFAARDEAFLTWIEIRRTFLGAIRIIDGNAKLDKELAIGLANSFQRLCRSWQRIGEGLNVLWAPKMSANELLVQAFIMLAGSNNTADMIWGPVNALNHDGRIDAQTLGVPGEEEQATKLFYVDN</sequence>
<dbReference type="Proteomes" id="UP000799755">
    <property type="component" value="Unassembled WGS sequence"/>
</dbReference>
<evidence type="ECO:0000313" key="2">
    <source>
        <dbReference type="Proteomes" id="UP000799755"/>
    </source>
</evidence>
<evidence type="ECO:0000313" key="1">
    <source>
        <dbReference type="EMBL" id="KAF2473172.1"/>
    </source>
</evidence>
<name>A0ACB6R3T5_9PLEO</name>